<evidence type="ECO:0008006" key="4">
    <source>
        <dbReference type="Google" id="ProtNLM"/>
    </source>
</evidence>
<evidence type="ECO:0000313" key="3">
    <source>
        <dbReference type="Proteomes" id="UP000027215"/>
    </source>
</evidence>
<protein>
    <recommendedName>
        <fullName evidence="4">DUF2523 domain-containing protein</fullName>
    </recommendedName>
</protein>
<keyword evidence="1" id="KW-0812">Transmembrane</keyword>
<keyword evidence="1" id="KW-1133">Transmembrane helix</keyword>
<dbReference type="Pfam" id="PF10734">
    <property type="entry name" value="DUF2523"/>
    <property type="match status" value="1"/>
</dbReference>
<gene>
    <name evidence="2" type="ORF">D934_09305</name>
</gene>
<dbReference type="KEGG" id="xfs:D934_09305"/>
<dbReference type="PATRIC" id="fig|155920.8.peg.2169"/>
<feature type="transmembrane region" description="Helical" evidence="1">
    <location>
        <begin position="57"/>
        <end position="77"/>
    </location>
</feature>
<dbReference type="InterPro" id="IPR019670">
    <property type="entry name" value="DUF2523"/>
</dbReference>
<dbReference type="HOGENOM" id="CLU_185408_0_0_6"/>
<dbReference type="Proteomes" id="UP000027215">
    <property type="component" value="Chromosome"/>
</dbReference>
<keyword evidence="1" id="KW-0472">Membrane</keyword>
<dbReference type="EMBL" id="CP006696">
    <property type="protein sequence ID" value="AIC11444.1"/>
    <property type="molecule type" value="Genomic_DNA"/>
</dbReference>
<feature type="transmembrane region" description="Helical" evidence="1">
    <location>
        <begin position="24"/>
        <end position="45"/>
    </location>
</feature>
<organism evidence="2 3">
    <name type="scientific">Xylella fastidiosa subsp. sandyi Ann-1</name>
    <dbReference type="NCBI Taxonomy" id="155920"/>
    <lineage>
        <taxon>Bacteria</taxon>
        <taxon>Pseudomonadati</taxon>
        <taxon>Pseudomonadota</taxon>
        <taxon>Gammaproteobacteria</taxon>
        <taxon>Lysobacterales</taxon>
        <taxon>Lysobacteraceae</taxon>
        <taxon>Xylella</taxon>
    </lineage>
</organism>
<dbReference type="AlphaFoldDB" id="A0A060H3W7"/>
<evidence type="ECO:0000313" key="2">
    <source>
        <dbReference type="EMBL" id="AIC11444.1"/>
    </source>
</evidence>
<proteinExistence type="predicted"/>
<sequence length="94" mass="9701">MFSWLAMLLRNILGQTVARGLVGAGLALVTTVPLIPLVTSALNLIVSKMSGISADVLNIALLMGFGEALSIIGSAMLTRLALQSLHVGIVKATT</sequence>
<reference evidence="2 3" key="1">
    <citation type="submission" date="2013-08" db="EMBL/GenBank/DDBJ databases">
        <authorList>
            <person name="Stouthamer R."/>
            <person name="Nunney L."/>
        </authorList>
    </citation>
    <scope>NUCLEOTIDE SEQUENCE [LARGE SCALE GENOMIC DNA]</scope>
    <source>
        <strain evidence="3">ann-1</strain>
    </source>
</reference>
<name>A0A060H3W7_XYLFS</name>
<evidence type="ECO:0000256" key="1">
    <source>
        <dbReference type="SAM" id="Phobius"/>
    </source>
</evidence>
<accession>A0A060H3W7</accession>